<feature type="chain" id="PRO_5036227104" evidence="4">
    <location>
        <begin position="20"/>
        <end position="833"/>
    </location>
</feature>
<dbReference type="PANTHER" id="PTHR14905">
    <property type="entry name" value="NG37"/>
    <property type="match status" value="1"/>
</dbReference>
<dbReference type="OrthoDB" id="301415at2759"/>
<evidence type="ECO:0000256" key="3">
    <source>
        <dbReference type="ARBA" id="ARBA00022729"/>
    </source>
</evidence>
<feature type="domain" description="Hemicentin-1-like von Willebrand factor A" evidence="5">
    <location>
        <begin position="323"/>
        <end position="496"/>
    </location>
</feature>
<dbReference type="EMBL" id="CAJNOQ010011608">
    <property type="protein sequence ID" value="CAF1280891.1"/>
    <property type="molecule type" value="Genomic_DNA"/>
</dbReference>
<evidence type="ECO:0000256" key="1">
    <source>
        <dbReference type="ARBA" id="ARBA00004613"/>
    </source>
</evidence>
<dbReference type="InterPro" id="IPR052577">
    <property type="entry name" value="VWA7"/>
</dbReference>
<comment type="caution">
    <text evidence="7">The sequence shown here is derived from an EMBL/GenBank/DDBJ whole genome shotgun (WGS) entry which is preliminary data.</text>
</comment>
<protein>
    <submittedName>
        <fullName evidence="7">Uncharacterized protein</fullName>
    </submittedName>
</protein>
<dbReference type="Proteomes" id="UP000663829">
    <property type="component" value="Unassembled WGS sequence"/>
</dbReference>
<evidence type="ECO:0000259" key="5">
    <source>
        <dbReference type="Pfam" id="PF25106"/>
    </source>
</evidence>
<evidence type="ECO:0000256" key="4">
    <source>
        <dbReference type="SAM" id="SignalP"/>
    </source>
</evidence>
<keyword evidence="2" id="KW-0964">Secreted</keyword>
<feature type="domain" description="VWA7 N-terminal" evidence="6">
    <location>
        <begin position="95"/>
        <end position="311"/>
    </location>
</feature>
<gene>
    <name evidence="7" type="ORF">GPM918_LOCUS27553</name>
    <name evidence="8" type="ORF">SRO942_LOCUS27894</name>
</gene>
<dbReference type="InterPro" id="IPR056861">
    <property type="entry name" value="HMCN1-like_VWA"/>
</dbReference>
<evidence type="ECO:0000256" key="2">
    <source>
        <dbReference type="ARBA" id="ARBA00022525"/>
    </source>
</evidence>
<name>A0A815CIS7_9BILA</name>
<keyword evidence="3 4" id="KW-0732">Signal</keyword>
<dbReference type="EMBL" id="CAJOBC010027809">
    <property type="protein sequence ID" value="CAF4076034.1"/>
    <property type="molecule type" value="Genomic_DNA"/>
</dbReference>
<evidence type="ECO:0000313" key="9">
    <source>
        <dbReference type="Proteomes" id="UP000663829"/>
    </source>
</evidence>
<evidence type="ECO:0000313" key="7">
    <source>
        <dbReference type="EMBL" id="CAF1280891.1"/>
    </source>
</evidence>
<accession>A0A815CIS7</accession>
<dbReference type="Pfam" id="PF25106">
    <property type="entry name" value="VWA_4"/>
    <property type="match status" value="1"/>
</dbReference>
<organism evidence="7 9">
    <name type="scientific">Didymodactylos carnosus</name>
    <dbReference type="NCBI Taxonomy" id="1234261"/>
    <lineage>
        <taxon>Eukaryota</taxon>
        <taxon>Metazoa</taxon>
        <taxon>Spiralia</taxon>
        <taxon>Gnathifera</taxon>
        <taxon>Rotifera</taxon>
        <taxon>Eurotatoria</taxon>
        <taxon>Bdelloidea</taxon>
        <taxon>Philodinida</taxon>
        <taxon>Philodinidae</taxon>
        <taxon>Didymodactylos</taxon>
    </lineage>
</organism>
<proteinExistence type="predicted"/>
<dbReference type="PANTHER" id="PTHR14905:SF7">
    <property type="entry name" value="VON WILLEBRAND FACTOR A DOMAIN-CONTAINING PROTEIN 7"/>
    <property type="match status" value="1"/>
</dbReference>
<evidence type="ECO:0000313" key="8">
    <source>
        <dbReference type="EMBL" id="CAF4076034.1"/>
    </source>
</evidence>
<keyword evidence="9" id="KW-1185">Reference proteome</keyword>
<dbReference type="AlphaFoldDB" id="A0A815CIS7"/>
<evidence type="ECO:0000259" key="6">
    <source>
        <dbReference type="Pfam" id="PF25107"/>
    </source>
</evidence>
<sequence>MVLKIYYYLFLLYLNTSGAFDAGLLELRPFRDTKEEDTTHYEITVCAVCRVTIDYLKQVYKTNTQALEAKFNETNGQCNGKIINEIVAILSGQSGVNPFQFAAIVRYIASSNTKTDLKEPFSEKSHFDSEAILEGSDVILKRYTAAINSIQKGGDHDEARRTFGAMLHTLQDFYSHTNYIELEYTKPSPVLGRRHFNKDEYASKDRRTCVDCTGDQCRSNLDEYIIQKKLLTSGYFVPVVLNLISKKKPKGKCSHGGFVDSTINDDAKGGINKDKISSVHGFLHHKAANMAYQATVEILKNFWNDIKDEDFGIFLSLKKNLNSLMISIDTACSMAEYVELAKQISVGIVDQYKSVEYAPHNYILTSFNSESAKLVVNTKTPSELTSAIQRLNSCEKTKNSSGEMYYHALVEGLKVCEYGSVVYTFTDSPAKDAYLKHQALALIRTKKIVVYSFIGRETKTRALLEPKLYDDVIDPLDGSDDDTDLATISGGLTFPITVNDTSAISQFVLRRLEWTMLQPILLLKSNGTSISFDVDSSITELQIDITSIGEINTVSKVELKMPNNSLYPLQENSEKTKHLHMWKLVKPAIGTWRLTTEKFSQLAHDIQIQGKTNLTCSSTLQRATMEGVDSSGSTQLTTEPIIKSNLTILTTCDNLNLATVKFIQIMIIDQSGSLLLNLTPHQQDEVGSLTNIIVPNQKFRIVTIITLQNGNKIQRIEKQLISPTTISIELTNQPFFLTIKESIELNYTIKSYINEQVTVRLHIIDTLKLLGDIGIEKNLTFVNETRGIQMKTTIKSDNIEKLVNASLTSVNMMEVNVQKLLKTLYSSFANHDL</sequence>
<comment type="subcellular location">
    <subcellularLocation>
        <location evidence="1">Secreted</location>
    </subcellularLocation>
</comment>
<dbReference type="Proteomes" id="UP000681722">
    <property type="component" value="Unassembled WGS sequence"/>
</dbReference>
<dbReference type="Pfam" id="PF25107">
    <property type="entry name" value="VWA7_N"/>
    <property type="match status" value="1"/>
</dbReference>
<dbReference type="InterPro" id="IPR056862">
    <property type="entry name" value="VWA7_N"/>
</dbReference>
<feature type="signal peptide" evidence="4">
    <location>
        <begin position="1"/>
        <end position="19"/>
    </location>
</feature>
<reference evidence="7" key="1">
    <citation type="submission" date="2021-02" db="EMBL/GenBank/DDBJ databases">
        <authorList>
            <person name="Nowell W R."/>
        </authorList>
    </citation>
    <scope>NUCLEOTIDE SEQUENCE</scope>
</reference>